<dbReference type="PROSITE" id="PS50262">
    <property type="entry name" value="G_PROTEIN_RECEP_F1_2"/>
    <property type="match status" value="1"/>
</dbReference>
<dbReference type="AlphaFoldDB" id="A0A1X7U636"/>
<evidence type="ECO:0000256" key="9">
    <source>
        <dbReference type="SAM" id="Phobius"/>
    </source>
</evidence>
<dbReference type="EnsemblMetazoa" id="Aqu2.1.23215_001">
    <property type="protein sequence ID" value="Aqu2.1.23215_001"/>
    <property type="gene ID" value="Aqu2.1.23215"/>
</dbReference>
<evidence type="ECO:0000313" key="12">
    <source>
        <dbReference type="Proteomes" id="UP000007879"/>
    </source>
</evidence>
<keyword evidence="7" id="KW-0675">Receptor</keyword>
<evidence type="ECO:0000256" key="8">
    <source>
        <dbReference type="ARBA" id="ARBA00023224"/>
    </source>
</evidence>
<reference evidence="12" key="1">
    <citation type="journal article" date="2010" name="Nature">
        <title>The Amphimedon queenslandica genome and the evolution of animal complexity.</title>
        <authorList>
            <person name="Srivastava M."/>
            <person name="Simakov O."/>
            <person name="Chapman J."/>
            <person name="Fahey B."/>
            <person name="Gauthier M.E."/>
            <person name="Mitros T."/>
            <person name="Richards G.S."/>
            <person name="Conaco C."/>
            <person name="Dacre M."/>
            <person name="Hellsten U."/>
            <person name="Larroux C."/>
            <person name="Putnam N.H."/>
            <person name="Stanke M."/>
            <person name="Adamska M."/>
            <person name="Darling A."/>
            <person name="Degnan S.M."/>
            <person name="Oakley T.H."/>
            <person name="Plachetzki D.C."/>
            <person name="Zhai Y."/>
            <person name="Adamski M."/>
            <person name="Calcino A."/>
            <person name="Cummins S.F."/>
            <person name="Goodstein D.M."/>
            <person name="Harris C."/>
            <person name="Jackson D.J."/>
            <person name="Leys S.P."/>
            <person name="Shu S."/>
            <person name="Woodcroft B.J."/>
            <person name="Vervoort M."/>
            <person name="Kosik K.S."/>
            <person name="Manning G."/>
            <person name="Degnan B.M."/>
            <person name="Rokhsar D.S."/>
        </authorList>
    </citation>
    <scope>NUCLEOTIDE SEQUENCE [LARGE SCALE GENOMIC DNA]</scope>
</reference>
<keyword evidence="4 9" id="KW-1133">Transmembrane helix</keyword>
<dbReference type="PRINTS" id="PR00237">
    <property type="entry name" value="GPCRRHODOPSN"/>
</dbReference>
<keyword evidence="3 9" id="KW-0812">Transmembrane</keyword>
<feature type="transmembrane region" description="Helical" evidence="9">
    <location>
        <begin position="96"/>
        <end position="117"/>
    </location>
</feature>
<dbReference type="KEGG" id="aqu:109584620"/>
<protein>
    <recommendedName>
        <fullName evidence="10">G-protein coupled receptors family 1 profile domain-containing protein</fullName>
    </recommendedName>
</protein>
<feature type="transmembrane region" description="Helical" evidence="9">
    <location>
        <begin position="184"/>
        <end position="212"/>
    </location>
</feature>
<dbReference type="STRING" id="400682.A0A1X7U636"/>
<evidence type="ECO:0000256" key="5">
    <source>
        <dbReference type="ARBA" id="ARBA00023040"/>
    </source>
</evidence>
<keyword evidence="12" id="KW-1185">Reference proteome</keyword>
<evidence type="ECO:0000256" key="7">
    <source>
        <dbReference type="ARBA" id="ARBA00023170"/>
    </source>
</evidence>
<comment type="subcellular location">
    <subcellularLocation>
        <location evidence="1">Cell membrane</location>
        <topology evidence="1">Multi-pass membrane protein</topology>
    </subcellularLocation>
</comment>
<feature type="transmembrane region" description="Helical" evidence="9">
    <location>
        <begin position="62"/>
        <end position="84"/>
    </location>
</feature>
<evidence type="ECO:0000259" key="10">
    <source>
        <dbReference type="PROSITE" id="PS50262"/>
    </source>
</evidence>
<dbReference type="FunCoup" id="A0A1X7U636">
    <property type="interactions" value="198"/>
</dbReference>
<dbReference type="GO" id="GO:0004930">
    <property type="term" value="F:G protein-coupled receptor activity"/>
    <property type="evidence" value="ECO:0007669"/>
    <property type="project" value="UniProtKB-KW"/>
</dbReference>
<evidence type="ECO:0000256" key="6">
    <source>
        <dbReference type="ARBA" id="ARBA00023136"/>
    </source>
</evidence>
<dbReference type="SUPFAM" id="SSF81321">
    <property type="entry name" value="Family A G protein-coupled receptor-like"/>
    <property type="match status" value="1"/>
</dbReference>
<sequence length="355" mass="39927">MENANFTLSDEINGPLLAGAIGIVTVVALLTNSFVLLLTLCHFKAWKQPSNIFLTNMLLSNLLISVFLMPLCVVTCATGEWITGATDAQKLKTCQATAYIFLYNLIVETESLTLISLDRLFFIVKSMEYHKYMSTKKALLIVLLSWLLAAILSTPPFYGLGSFEFAESYGICVPGFEGQLGFSIYLFLILLSLGGIIVISSTWTFCYTRNFLRRRNSRKTARNSVYLSQKRKLIGLFGTLVVIHILCYSLMLSLAVFGPFFTISPPWYAAAFFMLLLMTNLSPLAQSYFRYEVRNFVHSLFIKIGIVKLRASTLVQQERTATTELPSPTETRRDTIHSTNCQFLNGESEIDKHVV</sequence>
<evidence type="ECO:0000313" key="11">
    <source>
        <dbReference type="EnsemblMetazoa" id="Aqu2.1.23215_001"/>
    </source>
</evidence>
<accession>A0A1X7U636</accession>
<feature type="transmembrane region" description="Helical" evidence="9">
    <location>
        <begin position="233"/>
        <end position="261"/>
    </location>
</feature>
<name>A0A1X7U636_AMPQE</name>
<feature type="transmembrane region" description="Helical" evidence="9">
    <location>
        <begin position="16"/>
        <end position="41"/>
    </location>
</feature>
<dbReference type="OMA" id="CQATAYI"/>
<evidence type="ECO:0000256" key="2">
    <source>
        <dbReference type="ARBA" id="ARBA00022475"/>
    </source>
</evidence>
<keyword evidence="2" id="KW-1003">Cell membrane</keyword>
<organism evidence="11">
    <name type="scientific">Amphimedon queenslandica</name>
    <name type="common">Sponge</name>
    <dbReference type="NCBI Taxonomy" id="400682"/>
    <lineage>
        <taxon>Eukaryota</taxon>
        <taxon>Metazoa</taxon>
        <taxon>Porifera</taxon>
        <taxon>Demospongiae</taxon>
        <taxon>Heteroscleromorpha</taxon>
        <taxon>Haplosclerida</taxon>
        <taxon>Niphatidae</taxon>
        <taxon>Amphimedon</taxon>
    </lineage>
</organism>
<dbReference type="Proteomes" id="UP000007879">
    <property type="component" value="Unassembled WGS sequence"/>
</dbReference>
<dbReference type="Pfam" id="PF00001">
    <property type="entry name" value="7tm_1"/>
    <property type="match status" value="1"/>
</dbReference>
<gene>
    <name evidence="11" type="primary">109584620</name>
</gene>
<dbReference type="PANTHER" id="PTHR22752:SF14">
    <property type="entry name" value="G-PROTEIN COUPLED RECEPTORS FAMILY 1 PROFILE DOMAIN-CONTAINING PROTEIN"/>
    <property type="match status" value="1"/>
</dbReference>
<evidence type="ECO:0000256" key="3">
    <source>
        <dbReference type="ARBA" id="ARBA00022692"/>
    </source>
</evidence>
<dbReference type="EnsemblMetazoa" id="XM_020000439.1">
    <property type="protein sequence ID" value="XP_019855998.1"/>
    <property type="gene ID" value="LOC109584620"/>
</dbReference>
<evidence type="ECO:0000256" key="4">
    <source>
        <dbReference type="ARBA" id="ARBA00022989"/>
    </source>
</evidence>
<keyword evidence="8" id="KW-0807">Transducer</keyword>
<keyword evidence="6 9" id="KW-0472">Membrane</keyword>
<dbReference type="InParanoid" id="A0A1X7U636"/>
<dbReference type="InterPro" id="IPR000276">
    <property type="entry name" value="GPCR_Rhodpsn"/>
</dbReference>
<feature type="transmembrane region" description="Helical" evidence="9">
    <location>
        <begin position="138"/>
        <end position="158"/>
    </location>
</feature>
<dbReference type="CDD" id="cd00637">
    <property type="entry name" value="7tm_classA_rhodopsin-like"/>
    <property type="match status" value="1"/>
</dbReference>
<feature type="domain" description="G-protein coupled receptors family 1 profile" evidence="10">
    <location>
        <begin position="31"/>
        <end position="286"/>
    </location>
</feature>
<dbReference type="InterPro" id="IPR017452">
    <property type="entry name" value="GPCR_Rhodpsn_7TM"/>
</dbReference>
<dbReference type="GO" id="GO:0005886">
    <property type="term" value="C:plasma membrane"/>
    <property type="evidence" value="ECO:0007669"/>
    <property type="project" value="UniProtKB-SubCell"/>
</dbReference>
<feature type="transmembrane region" description="Helical" evidence="9">
    <location>
        <begin position="267"/>
        <end position="285"/>
    </location>
</feature>
<proteinExistence type="predicted"/>
<dbReference type="eggNOG" id="KOG3656">
    <property type="taxonomic scope" value="Eukaryota"/>
</dbReference>
<dbReference type="PANTHER" id="PTHR22752">
    <property type="entry name" value="G PROTEIN-COUPLED RECEPTOR"/>
    <property type="match status" value="1"/>
</dbReference>
<dbReference type="Gene3D" id="1.20.1070.10">
    <property type="entry name" value="Rhodopsin 7-helix transmembrane proteins"/>
    <property type="match status" value="1"/>
</dbReference>
<evidence type="ECO:0000256" key="1">
    <source>
        <dbReference type="ARBA" id="ARBA00004651"/>
    </source>
</evidence>
<reference evidence="11" key="2">
    <citation type="submission" date="2017-05" db="UniProtKB">
        <authorList>
            <consortium name="EnsemblMetazoa"/>
        </authorList>
    </citation>
    <scope>IDENTIFICATION</scope>
</reference>
<dbReference type="OrthoDB" id="9046662at2759"/>
<keyword evidence="5" id="KW-0297">G-protein coupled receptor</keyword>